<dbReference type="Gene3D" id="3.30.70.360">
    <property type="match status" value="1"/>
</dbReference>
<dbReference type="Gene3D" id="3.40.630.10">
    <property type="entry name" value="Zn peptidases"/>
    <property type="match status" value="1"/>
</dbReference>
<dbReference type="SUPFAM" id="SSF53187">
    <property type="entry name" value="Zn-dependent exopeptidases"/>
    <property type="match status" value="1"/>
</dbReference>
<dbReference type="AlphaFoldDB" id="A0A239GMF3"/>
<dbReference type="InterPro" id="IPR036264">
    <property type="entry name" value="Bact_exopeptidase_dim_dom"/>
</dbReference>
<evidence type="ECO:0000256" key="1">
    <source>
        <dbReference type="ARBA" id="ARBA00022801"/>
    </source>
</evidence>
<feature type="binding site" evidence="2">
    <location>
        <position position="97"/>
    </location>
    <ligand>
        <name>Mn(2+)</name>
        <dbReference type="ChEBI" id="CHEBI:29035"/>
        <label>2</label>
    </ligand>
</feature>
<keyword evidence="2" id="KW-0479">Metal-binding</keyword>
<dbReference type="OrthoDB" id="9776731at2"/>
<dbReference type="Proteomes" id="UP000198393">
    <property type="component" value="Unassembled WGS sequence"/>
</dbReference>
<dbReference type="SUPFAM" id="SSF55031">
    <property type="entry name" value="Bacterial exopeptidase dimerisation domain"/>
    <property type="match status" value="1"/>
</dbReference>
<dbReference type="PANTHER" id="PTHR11014">
    <property type="entry name" value="PEPTIDASE M20 FAMILY MEMBER"/>
    <property type="match status" value="1"/>
</dbReference>
<dbReference type="EMBL" id="FZPD01000002">
    <property type="protein sequence ID" value="SNS69948.1"/>
    <property type="molecule type" value="Genomic_DNA"/>
</dbReference>
<dbReference type="GO" id="GO:0046872">
    <property type="term" value="F:metal ion binding"/>
    <property type="evidence" value="ECO:0007669"/>
    <property type="project" value="UniProtKB-KW"/>
</dbReference>
<evidence type="ECO:0000259" key="3">
    <source>
        <dbReference type="Pfam" id="PF07687"/>
    </source>
</evidence>
<dbReference type="Pfam" id="PF07687">
    <property type="entry name" value="M20_dimer"/>
    <property type="match status" value="1"/>
</dbReference>
<evidence type="ECO:0000313" key="4">
    <source>
        <dbReference type="EMBL" id="SNS69948.1"/>
    </source>
</evidence>
<dbReference type="NCBIfam" id="TIGR01891">
    <property type="entry name" value="amidohydrolases"/>
    <property type="match status" value="1"/>
</dbReference>
<evidence type="ECO:0000256" key="2">
    <source>
        <dbReference type="PIRSR" id="PIRSR005962-1"/>
    </source>
</evidence>
<dbReference type="InterPro" id="IPR011650">
    <property type="entry name" value="Peptidase_M20_dimer"/>
</dbReference>
<feature type="binding site" evidence="2">
    <location>
        <position position="155"/>
    </location>
    <ligand>
        <name>Mn(2+)</name>
        <dbReference type="ChEBI" id="CHEBI:29035"/>
        <label>2</label>
    </ligand>
</feature>
<keyword evidence="2" id="KW-0464">Manganese</keyword>
<feature type="binding site" evidence="2">
    <location>
        <position position="95"/>
    </location>
    <ligand>
        <name>Mn(2+)</name>
        <dbReference type="ChEBI" id="CHEBI:29035"/>
        <label>2</label>
    </ligand>
</feature>
<dbReference type="GO" id="GO:0016787">
    <property type="term" value="F:hydrolase activity"/>
    <property type="evidence" value="ECO:0007669"/>
    <property type="project" value="UniProtKB-KW"/>
</dbReference>
<dbReference type="InterPro" id="IPR017439">
    <property type="entry name" value="Amidohydrolase"/>
</dbReference>
<sequence>MEEGTIKDLIDFRLDLHKHPEVSQKEFETQKRIINYLDSKGIKALKAGGTGAMVIMDSGKAGKTIMLRSDHDALPIQEINDFDHKSSVDGVSHKCGHDGHTAIMCGVAQYFQSNPIKKGKLVLVFQPAEENGEGAKAILADDNFNFEPDLVFALHNLPGYPLHQIVIKDKNFTTAAKSIIIKLSGKTSHAAEPELGINPARAIAELINMFEAESQPDLTRDDFALGSPVHINMGEKSYGITAGYGEVHYTLRTWNGKMMKDFAERVVRQTEETAKNHQLKLDISWTEEFDSNNNHPDSMKEIRAAIEVNGFDSTERERPFKWGEDFGLFTQKYPGAMFGIGSGDDCPALHNPDYDFPDEIIPTGIKMFTTIVEKAINE</sequence>
<comment type="cofactor">
    <cofactor evidence="2">
        <name>Mn(2+)</name>
        <dbReference type="ChEBI" id="CHEBI:29035"/>
    </cofactor>
    <text evidence="2">The Mn(2+) ion enhances activity.</text>
</comment>
<protein>
    <submittedName>
        <fullName evidence="4">Amidohydrolase</fullName>
    </submittedName>
</protein>
<dbReference type="RefSeq" id="WP_089355678.1">
    <property type="nucleotide sequence ID" value="NZ_FZPD01000002.1"/>
</dbReference>
<proteinExistence type="predicted"/>
<evidence type="ECO:0000313" key="5">
    <source>
        <dbReference type="Proteomes" id="UP000198393"/>
    </source>
</evidence>
<keyword evidence="5" id="KW-1185">Reference proteome</keyword>
<keyword evidence="1 4" id="KW-0378">Hydrolase</keyword>
<organism evidence="4 5">
    <name type="scientific">Ekhidna lutea</name>
    <dbReference type="NCBI Taxonomy" id="447679"/>
    <lineage>
        <taxon>Bacteria</taxon>
        <taxon>Pseudomonadati</taxon>
        <taxon>Bacteroidota</taxon>
        <taxon>Cytophagia</taxon>
        <taxon>Cytophagales</taxon>
        <taxon>Reichenbachiellaceae</taxon>
        <taxon>Ekhidna</taxon>
    </lineage>
</organism>
<dbReference type="Pfam" id="PF01546">
    <property type="entry name" value="Peptidase_M20"/>
    <property type="match status" value="1"/>
</dbReference>
<feature type="binding site" evidence="2">
    <location>
        <position position="130"/>
    </location>
    <ligand>
        <name>Mn(2+)</name>
        <dbReference type="ChEBI" id="CHEBI:29035"/>
        <label>2</label>
    </ligand>
</feature>
<dbReference type="PANTHER" id="PTHR11014:SF169">
    <property type="entry name" value="CLAN MH, FAMILY M20, PEPTIDASE T-LIKE METALLOPEPTIDASE"/>
    <property type="match status" value="1"/>
</dbReference>
<gene>
    <name evidence="4" type="ORF">SAMN05421640_0904</name>
</gene>
<feature type="domain" description="Peptidase M20 dimerisation" evidence="3">
    <location>
        <begin position="177"/>
        <end position="276"/>
    </location>
</feature>
<feature type="binding site" evidence="2">
    <location>
        <position position="350"/>
    </location>
    <ligand>
        <name>Mn(2+)</name>
        <dbReference type="ChEBI" id="CHEBI:29035"/>
        <label>2</label>
    </ligand>
</feature>
<reference evidence="4 5" key="1">
    <citation type="submission" date="2017-06" db="EMBL/GenBank/DDBJ databases">
        <authorList>
            <person name="Kim H.J."/>
            <person name="Triplett B.A."/>
        </authorList>
    </citation>
    <scope>NUCLEOTIDE SEQUENCE [LARGE SCALE GENOMIC DNA]</scope>
    <source>
        <strain evidence="4 5">DSM 19307</strain>
    </source>
</reference>
<accession>A0A239GMF3</accession>
<name>A0A239GMF3_EKHLU</name>
<dbReference type="PIRSF" id="PIRSF005962">
    <property type="entry name" value="Pept_M20D_amidohydro"/>
    <property type="match status" value="1"/>
</dbReference>
<dbReference type="InterPro" id="IPR002933">
    <property type="entry name" value="Peptidase_M20"/>
</dbReference>